<accession>A0A0W0F006</accession>
<dbReference type="EMBL" id="LATX01002422">
    <property type="protein sequence ID" value="KTB29651.1"/>
    <property type="molecule type" value="Genomic_DNA"/>
</dbReference>
<protein>
    <recommendedName>
        <fullName evidence="1">Methyltransferase domain-containing protein</fullName>
    </recommendedName>
</protein>
<dbReference type="GO" id="GO:0008168">
    <property type="term" value="F:methyltransferase activity"/>
    <property type="evidence" value="ECO:0007669"/>
    <property type="project" value="TreeGrafter"/>
</dbReference>
<dbReference type="eggNOG" id="ENOG502SNAB">
    <property type="taxonomic scope" value="Eukaryota"/>
</dbReference>
<comment type="caution">
    <text evidence="2">The sequence shown here is derived from an EMBL/GenBank/DDBJ whole genome shotgun (WGS) entry which is preliminary data.</text>
</comment>
<dbReference type="Pfam" id="PF13649">
    <property type="entry name" value="Methyltransf_25"/>
    <property type="match status" value="1"/>
</dbReference>
<dbReference type="PANTHER" id="PTHR43591:SF24">
    <property type="entry name" value="2-METHOXY-6-POLYPRENYL-1,4-BENZOQUINOL METHYLASE, MITOCHONDRIAL"/>
    <property type="match status" value="1"/>
</dbReference>
<gene>
    <name evidence="2" type="ORF">WG66_17772</name>
</gene>
<dbReference type="CDD" id="cd02440">
    <property type="entry name" value="AdoMet_MTases"/>
    <property type="match status" value="1"/>
</dbReference>
<evidence type="ECO:0000259" key="1">
    <source>
        <dbReference type="Pfam" id="PF13649"/>
    </source>
</evidence>
<organism evidence="2 3">
    <name type="scientific">Moniliophthora roreri</name>
    <name type="common">Frosty pod rot fungus</name>
    <name type="synonym">Monilia roreri</name>
    <dbReference type="NCBI Taxonomy" id="221103"/>
    <lineage>
        <taxon>Eukaryota</taxon>
        <taxon>Fungi</taxon>
        <taxon>Dikarya</taxon>
        <taxon>Basidiomycota</taxon>
        <taxon>Agaricomycotina</taxon>
        <taxon>Agaricomycetes</taxon>
        <taxon>Agaricomycetidae</taxon>
        <taxon>Agaricales</taxon>
        <taxon>Marasmiineae</taxon>
        <taxon>Marasmiaceae</taxon>
        <taxon>Moniliophthora</taxon>
    </lineage>
</organism>
<sequence length="289" mass="31903">MANHPQSTYIILNQGNAEAERLNKQYQFYKHFHQRNLILDPMVSVPSNGAVLDAATGTGAWILEAAQELPLSVSLHAVDLAPSLWPSSGIPPNVHHLVCSITSLPEEWTNKFDLVNQSHLTAGLKAVVWPVVISELYRITKPGGHIQLCEMAQMPPYPNVPSEVETKSASGTVWKLLTRMTDTAGLLKNPLSALPPMLEEAGFRDISIQVKPAPVWGEQLGEDSRVEALGMQKRDLYAAKDIIMFNQGFGIIGNEEEYLGLVERYLQEIQETGGLVGSELCYICARKDM</sequence>
<dbReference type="SUPFAM" id="SSF53335">
    <property type="entry name" value="S-adenosyl-L-methionine-dependent methyltransferases"/>
    <property type="match status" value="1"/>
</dbReference>
<evidence type="ECO:0000313" key="2">
    <source>
        <dbReference type="EMBL" id="KTB29651.1"/>
    </source>
</evidence>
<dbReference type="AlphaFoldDB" id="A0A0W0F006"/>
<dbReference type="Gene3D" id="3.40.50.150">
    <property type="entry name" value="Vaccinia Virus protein VP39"/>
    <property type="match status" value="1"/>
</dbReference>
<dbReference type="PANTHER" id="PTHR43591">
    <property type="entry name" value="METHYLTRANSFERASE"/>
    <property type="match status" value="1"/>
</dbReference>
<dbReference type="InterPro" id="IPR041698">
    <property type="entry name" value="Methyltransf_25"/>
</dbReference>
<dbReference type="InterPro" id="IPR029063">
    <property type="entry name" value="SAM-dependent_MTases_sf"/>
</dbReference>
<feature type="domain" description="Methyltransferase" evidence="1">
    <location>
        <begin position="51"/>
        <end position="144"/>
    </location>
</feature>
<dbReference type="Proteomes" id="UP000054988">
    <property type="component" value="Unassembled WGS sequence"/>
</dbReference>
<name>A0A0W0F006_MONRR</name>
<reference evidence="2 3" key="1">
    <citation type="submission" date="2015-12" db="EMBL/GenBank/DDBJ databases">
        <title>Draft genome sequence of Moniliophthora roreri, the causal agent of frosty pod rot of cacao.</title>
        <authorList>
            <person name="Aime M.C."/>
            <person name="Diaz-Valderrama J.R."/>
            <person name="Kijpornyongpan T."/>
            <person name="Phillips-Mora W."/>
        </authorList>
    </citation>
    <scope>NUCLEOTIDE SEQUENCE [LARGE SCALE GENOMIC DNA]</scope>
    <source>
        <strain evidence="2 3">MCA 2952</strain>
    </source>
</reference>
<evidence type="ECO:0000313" key="3">
    <source>
        <dbReference type="Proteomes" id="UP000054988"/>
    </source>
</evidence>
<proteinExistence type="predicted"/>